<organism evidence="1 2">
    <name type="scientific">Rhabditophanes sp. KR3021</name>
    <dbReference type="NCBI Taxonomy" id="114890"/>
    <lineage>
        <taxon>Eukaryota</taxon>
        <taxon>Metazoa</taxon>
        <taxon>Ecdysozoa</taxon>
        <taxon>Nematoda</taxon>
        <taxon>Chromadorea</taxon>
        <taxon>Rhabditida</taxon>
        <taxon>Tylenchina</taxon>
        <taxon>Panagrolaimomorpha</taxon>
        <taxon>Strongyloidoidea</taxon>
        <taxon>Alloionematidae</taxon>
        <taxon>Rhabditophanes</taxon>
    </lineage>
</organism>
<accession>A0AC35TX42</accession>
<name>A0AC35TX42_9BILA</name>
<evidence type="ECO:0000313" key="2">
    <source>
        <dbReference type="WBParaSite" id="RSKR_0000537700.1"/>
    </source>
</evidence>
<evidence type="ECO:0000313" key="1">
    <source>
        <dbReference type="Proteomes" id="UP000095286"/>
    </source>
</evidence>
<sequence length="116" mass="13472">MTRLRTCILKCRVLRSPGGLVPRLYNGCQCVPDKKKYSNKKCDIKLTVFKFRNHMAKTVVQKIKSSVFSIAVTYTYEVRTEPSAENSYEVIFEEDKREEYMKSDAFFRVSKGSKVP</sequence>
<protein>
    <submittedName>
        <fullName evidence="2">Cystatin domain-containing protein</fullName>
    </submittedName>
</protein>
<dbReference type="WBParaSite" id="RSKR_0000537700.1">
    <property type="protein sequence ID" value="RSKR_0000537700.1"/>
    <property type="gene ID" value="RSKR_0000537700"/>
</dbReference>
<dbReference type="Proteomes" id="UP000095286">
    <property type="component" value="Unplaced"/>
</dbReference>
<reference evidence="2" key="1">
    <citation type="submission" date="2016-11" db="UniProtKB">
        <authorList>
            <consortium name="WormBaseParasite"/>
        </authorList>
    </citation>
    <scope>IDENTIFICATION</scope>
    <source>
        <strain evidence="2">KR3021</strain>
    </source>
</reference>
<proteinExistence type="predicted"/>